<dbReference type="Proteomes" id="UP000256952">
    <property type="component" value="Chromosome CBM2613_b"/>
</dbReference>
<dbReference type="SUPFAM" id="SSF75304">
    <property type="entry name" value="Amidase signature (AS) enzymes"/>
    <property type="match status" value="1"/>
</dbReference>
<gene>
    <name evidence="3" type="ORF">CBM2613_B50126</name>
</gene>
<evidence type="ECO:0000256" key="1">
    <source>
        <dbReference type="SAM" id="MobiDB-lite"/>
    </source>
</evidence>
<feature type="region of interest" description="Disordered" evidence="1">
    <location>
        <begin position="1"/>
        <end position="27"/>
    </location>
</feature>
<feature type="compositionally biased region" description="Basic residues" evidence="1">
    <location>
        <begin position="1"/>
        <end position="10"/>
    </location>
</feature>
<dbReference type="PANTHER" id="PTHR42678:SF34">
    <property type="entry name" value="OS04G0183300 PROTEIN"/>
    <property type="match status" value="1"/>
</dbReference>
<dbReference type="AlphaFoldDB" id="A0A976B2P6"/>
<comment type="caution">
    <text evidence="3">The sequence shown here is derived from an EMBL/GenBank/DDBJ whole genome shotgun (WGS) entry which is preliminary data.</text>
</comment>
<evidence type="ECO:0000313" key="3">
    <source>
        <dbReference type="EMBL" id="SOZ72984.1"/>
    </source>
</evidence>
<dbReference type="InterPro" id="IPR036928">
    <property type="entry name" value="AS_sf"/>
</dbReference>
<dbReference type="Gene3D" id="3.90.1300.10">
    <property type="entry name" value="Amidase signature (AS) domain"/>
    <property type="match status" value="1"/>
</dbReference>
<feature type="domain" description="Amidase" evidence="2">
    <location>
        <begin position="60"/>
        <end position="494"/>
    </location>
</feature>
<evidence type="ECO:0000259" key="2">
    <source>
        <dbReference type="Pfam" id="PF01425"/>
    </source>
</evidence>
<evidence type="ECO:0000313" key="4">
    <source>
        <dbReference type="Proteomes" id="UP000256952"/>
    </source>
</evidence>
<proteinExistence type="predicted"/>
<name>A0A976B2P6_9BURK</name>
<dbReference type="Pfam" id="PF01425">
    <property type="entry name" value="Amidase"/>
    <property type="match status" value="1"/>
</dbReference>
<accession>A0A976B2P6</accession>
<reference evidence="3 4" key="1">
    <citation type="submission" date="2018-01" db="EMBL/GenBank/DDBJ databases">
        <authorList>
            <person name="Clerissi C."/>
        </authorList>
    </citation>
    <scope>NUCLEOTIDE SEQUENCE [LARGE SCALE GENOMIC DNA]</scope>
    <source>
        <strain evidence="3">Cupriavidus taiwanensis STM 8556</strain>
    </source>
</reference>
<dbReference type="PANTHER" id="PTHR42678">
    <property type="entry name" value="AMIDASE"/>
    <property type="match status" value="1"/>
</dbReference>
<sequence>MKLPLPKRRGMANMDASLGSPAMPMSSLSPTLPARLDPFEASLSDLAGAMRTGRTSAQALVASCLARIASFDQAGPCINAISGVNPVAMDEARLLDEELRTRGPRGALHGIPMVVKDNIDVAGMPTTAGCAALRQAYPRGDAACVARLRAAGAIVLAKSNMSELAASNGRFGYSSANGLTLNPYRLSRNASGSSSGTGAAVAASLAAFGVGTDSFGSVRGPACVHGLAGLRPTHGLLDCAGVLPLAPSFDTVGPLARSAADVALVMGVLAPGHGFGAQPQTLAGRRLGIVADFAGGNDEIDAMFDAATAAIQAAGVRVIPVHLPAGALTLYPDLLGEITRVESVRGLDQYLAQAAAAASHSAAELLRRMEARPDAGAFAVNPRTLAALRHALATRDQPPAAGVAAARRWRGVLNRHLMAHGLDALVFPTLACPASPRFDMADASYHCRAEQPLAAMHLASAAGVPEVSVPMGITAAGVPAGVSWLGRAGSDAALVAMASAFEQLTRHRRAPPLTPAL</sequence>
<dbReference type="EMBL" id="OFTH01000047">
    <property type="protein sequence ID" value="SOZ72984.1"/>
    <property type="molecule type" value="Genomic_DNA"/>
</dbReference>
<protein>
    <recommendedName>
        <fullName evidence="2">Amidase domain-containing protein</fullName>
    </recommendedName>
</protein>
<dbReference type="InterPro" id="IPR023631">
    <property type="entry name" value="Amidase_dom"/>
</dbReference>
<organism evidence="3 4">
    <name type="scientific">Cupriavidus taiwanensis</name>
    <dbReference type="NCBI Taxonomy" id="164546"/>
    <lineage>
        <taxon>Bacteria</taxon>
        <taxon>Pseudomonadati</taxon>
        <taxon>Pseudomonadota</taxon>
        <taxon>Betaproteobacteria</taxon>
        <taxon>Burkholderiales</taxon>
        <taxon>Burkholderiaceae</taxon>
        <taxon>Cupriavidus</taxon>
    </lineage>
</organism>